<comment type="caution">
    <text evidence="1">The sequence shown here is derived from an EMBL/GenBank/DDBJ whole genome shotgun (WGS) entry which is preliminary data.</text>
</comment>
<dbReference type="Proteomes" id="UP001152320">
    <property type="component" value="Chromosome 4"/>
</dbReference>
<dbReference type="AlphaFoldDB" id="A0A9Q1CFU8"/>
<keyword evidence="2" id="KW-1185">Reference proteome</keyword>
<sequence>MSHTVLSDWVRGIGWWMALNDLKGSGAFFRQRHSSDVMAVNMIYDLLPFVLSMKEGEFDLKEHDLLEAFVERFKAQDKIADWIKKRPKTQI</sequence>
<proteinExistence type="predicted"/>
<accession>A0A9Q1CFU8</accession>
<dbReference type="EMBL" id="JAIZAY010000004">
    <property type="protein sequence ID" value="KAJ8044170.1"/>
    <property type="molecule type" value="Genomic_DNA"/>
</dbReference>
<evidence type="ECO:0000313" key="1">
    <source>
        <dbReference type="EMBL" id="KAJ8044170.1"/>
    </source>
</evidence>
<name>A0A9Q1CFU8_HOLLE</name>
<dbReference type="InterPro" id="IPR036282">
    <property type="entry name" value="Glutathione-S-Trfase_C_sf"/>
</dbReference>
<organism evidence="1 2">
    <name type="scientific">Holothuria leucospilota</name>
    <name type="common">Black long sea cucumber</name>
    <name type="synonym">Mertensiothuria leucospilota</name>
    <dbReference type="NCBI Taxonomy" id="206669"/>
    <lineage>
        <taxon>Eukaryota</taxon>
        <taxon>Metazoa</taxon>
        <taxon>Echinodermata</taxon>
        <taxon>Eleutherozoa</taxon>
        <taxon>Echinozoa</taxon>
        <taxon>Holothuroidea</taxon>
        <taxon>Aspidochirotacea</taxon>
        <taxon>Aspidochirotida</taxon>
        <taxon>Holothuriidae</taxon>
        <taxon>Holothuria</taxon>
    </lineage>
</organism>
<dbReference type="SUPFAM" id="SSF47616">
    <property type="entry name" value="GST C-terminal domain-like"/>
    <property type="match status" value="1"/>
</dbReference>
<dbReference type="OrthoDB" id="414243at2759"/>
<reference evidence="1" key="1">
    <citation type="submission" date="2021-10" db="EMBL/GenBank/DDBJ databases">
        <title>Tropical sea cucumber genome reveals ecological adaptation and Cuvierian tubules defense mechanism.</title>
        <authorList>
            <person name="Chen T."/>
        </authorList>
    </citation>
    <scope>NUCLEOTIDE SEQUENCE</scope>
    <source>
        <strain evidence="1">Nanhai2018</strain>
        <tissue evidence="1">Muscle</tissue>
    </source>
</reference>
<evidence type="ECO:0000313" key="2">
    <source>
        <dbReference type="Proteomes" id="UP001152320"/>
    </source>
</evidence>
<gene>
    <name evidence="1" type="ORF">HOLleu_11554</name>
</gene>
<protein>
    <submittedName>
        <fullName evidence="1">Uncharacterized protein</fullName>
    </submittedName>
</protein>